<dbReference type="OrthoDB" id="3371334at2"/>
<evidence type="ECO:0000313" key="2">
    <source>
        <dbReference type="EMBL" id="TWF81453.1"/>
    </source>
</evidence>
<dbReference type="PRINTS" id="PR00111">
    <property type="entry name" value="ABHYDROLASE"/>
</dbReference>
<dbReference type="AlphaFoldDB" id="A0A561T2W4"/>
<evidence type="ECO:0000313" key="3">
    <source>
        <dbReference type="Proteomes" id="UP000321261"/>
    </source>
</evidence>
<dbReference type="RefSeq" id="WP_147259947.1">
    <property type="nucleotide sequence ID" value="NZ_VIWU01000001.1"/>
</dbReference>
<dbReference type="Proteomes" id="UP000321261">
    <property type="component" value="Unassembled WGS sequence"/>
</dbReference>
<dbReference type="GO" id="GO:0016020">
    <property type="term" value="C:membrane"/>
    <property type="evidence" value="ECO:0007669"/>
    <property type="project" value="TreeGrafter"/>
</dbReference>
<sequence length="292" mass="31050">MDTRQRMRETLLAGFPVDERRRHLAGVSTAVLEGGDGAAGPPVVLLHGPGEFAATWLPVLPRLARAHHVIVPDLPGHGDSLIDGVPLDAGRVLDWLGELVEETCAAPPVLVGKTIGGAVAARFAAGNRRRLAALVLVDSLGLTAFDPAPRFGLALHRFLGDPTPRSYERFMEFCAFDLDRVREHIGMRWDTYAAYAVELAADDRVQAALGGLIGQFAAAPIPPEQLAGIDVPTTLIWGRHDLATPLSVAEAASARYGWPLHVVEDAGDDPALDRPDAFIVALQASLGTVAVP</sequence>
<proteinExistence type="predicted"/>
<dbReference type="GO" id="GO:0003824">
    <property type="term" value="F:catalytic activity"/>
    <property type="evidence" value="ECO:0007669"/>
    <property type="project" value="UniProtKB-ARBA"/>
</dbReference>
<dbReference type="SUPFAM" id="SSF53474">
    <property type="entry name" value="alpha/beta-Hydrolases"/>
    <property type="match status" value="1"/>
</dbReference>
<dbReference type="PANTHER" id="PTHR43798">
    <property type="entry name" value="MONOACYLGLYCEROL LIPASE"/>
    <property type="match status" value="1"/>
</dbReference>
<name>A0A561T2W4_9PSEU</name>
<accession>A0A561T2W4</accession>
<dbReference type="PANTHER" id="PTHR43798:SF33">
    <property type="entry name" value="HYDROLASE, PUTATIVE (AFU_ORTHOLOGUE AFUA_2G14860)-RELATED"/>
    <property type="match status" value="1"/>
</dbReference>
<gene>
    <name evidence="2" type="ORF">FHX44_117396</name>
</gene>
<organism evidence="2 3">
    <name type="scientific">Pseudonocardia hierapolitana</name>
    <dbReference type="NCBI Taxonomy" id="1128676"/>
    <lineage>
        <taxon>Bacteria</taxon>
        <taxon>Bacillati</taxon>
        <taxon>Actinomycetota</taxon>
        <taxon>Actinomycetes</taxon>
        <taxon>Pseudonocardiales</taxon>
        <taxon>Pseudonocardiaceae</taxon>
        <taxon>Pseudonocardia</taxon>
    </lineage>
</organism>
<dbReference type="Gene3D" id="3.40.50.1820">
    <property type="entry name" value="alpha/beta hydrolase"/>
    <property type="match status" value="1"/>
</dbReference>
<dbReference type="InterPro" id="IPR029058">
    <property type="entry name" value="AB_hydrolase_fold"/>
</dbReference>
<dbReference type="Pfam" id="PF12697">
    <property type="entry name" value="Abhydrolase_6"/>
    <property type="match status" value="1"/>
</dbReference>
<keyword evidence="3" id="KW-1185">Reference proteome</keyword>
<protein>
    <submittedName>
        <fullName evidence="2">Pimeloyl-ACP methyl ester carboxylesterase</fullName>
    </submittedName>
</protein>
<feature type="domain" description="AB hydrolase-1" evidence="1">
    <location>
        <begin position="43"/>
        <end position="279"/>
    </location>
</feature>
<comment type="caution">
    <text evidence="2">The sequence shown here is derived from an EMBL/GenBank/DDBJ whole genome shotgun (WGS) entry which is preliminary data.</text>
</comment>
<dbReference type="InterPro" id="IPR050266">
    <property type="entry name" value="AB_hydrolase_sf"/>
</dbReference>
<dbReference type="InterPro" id="IPR000073">
    <property type="entry name" value="AB_hydrolase_1"/>
</dbReference>
<dbReference type="EMBL" id="VIWU01000001">
    <property type="protein sequence ID" value="TWF81453.1"/>
    <property type="molecule type" value="Genomic_DNA"/>
</dbReference>
<evidence type="ECO:0000259" key="1">
    <source>
        <dbReference type="Pfam" id="PF12697"/>
    </source>
</evidence>
<reference evidence="2 3" key="1">
    <citation type="submission" date="2019-06" db="EMBL/GenBank/DDBJ databases">
        <title>Sequencing the genomes of 1000 actinobacteria strains.</title>
        <authorList>
            <person name="Klenk H.-P."/>
        </authorList>
    </citation>
    <scope>NUCLEOTIDE SEQUENCE [LARGE SCALE GENOMIC DNA]</scope>
    <source>
        <strain evidence="2 3">DSM 45671</strain>
    </source>
</reference>